<name>A0A426XWH7_ENSVE</name>
<organism evidence="1 2">
    <name type="scientific">Ensete ventricosum</name>
    <name type="common">Abyssinian banana</name>
    <name type="synonym">Musa ensete</name>
    <dbReference type="NCBI Taxonomy" id="4639"/>
    <lineage>
        <taxon>Eukaryota</taxon>
        <taxon>Viridiplantae</taxon>
        <taxon>Streptophyta</taxon>
        <taxon>Embryophyta</taxon>
        <taxon>Tracheophyta</taxon>
        <taxon>Spermatophyta</taxon>
        <taxon>Magnoliopsida</taxon>
        <taxon>Liliopsida</taxon>
        <taxon>Zingiberales</taxon>
        <taxon>Musaceae</taxon>
        <taxon>Ensete</taxon>
    </lineage>
</organism>
<evidence type="ECO:0000313" key="2">
    <source>
        <dbReference type="Proteomes" id="UP000287651"/>
    </source>
</evidence>
<dbReference type="SMART" id="SM00028">
    <property type="entry name" value="TPR"/>
    <property type="match status" value="2"/>
</dbReference>
<dbReference type="EMBL" id="AMZH03016832">
    <property type="protein sequence ID" value="RRT43908.1"/>
    <property type="molecule type" value="Genomic_DNA"/>
</dbReference>
<gene>
    <name evidence="1" type="ORF">B296_00039344</name>
</gene>
<dbReference type="AlphaFoldDB" id="A0A426XWH7"/>
<reference evidence="1 2" key="1">
    <citation type="journal article" date="2014" name="Agronomy (Basel)">
        <title>A Draft Genome Sequence for Ensete ventricosum, the Drought-Tolerant Tree Against Hunger.</title>
        <authorList>
            <person name="Harrison J."/>
            <person name="Moore K.A."/>
            <person name="Paszkiewicz K."/>
            <person name="Jones T."/>
            <person name="Grant M."/>
            <person name="Ambacheew D."/>
            <person name="Muzemil S."/>
            <person name="Studholme D.J."/>
        </authorList>
    </citation>
    <scope>NUCLEOTIDE SEQUENCE [LARGE SCALE GENOMIC DNA]</scope>
</reference>
<dbReference type="PANTHER" id="PTHR46816:SF1">
    <property type="entry name" value="TETRATRICOPEPTIDE REPEAT (TPR)-LIKE SUPERFAMILY PROTEIN"/>
    <property type="match status" value="1"/>
</dbReference>
<dbReference type="PANTHER" id="PTHR46816">
    <property type="entry name" value="OS01G0273500 PROTEIN"/>
    <property type="match status" value="1"/>
</dbReference>
<comment type="caution">
    <text evidence="1">The sequence shown here is derived from an EMBL/GenBank/DDBJ whole genome shotgun (WGS) entry which is preliminary data.</text>
</comment>
<evidence type="ECO:0008006" key="3">
    <source>
        <dbReference type="Google" id="ProtNLM"/>
    </source>
</evidence>
<dbReference type="Proteomes" id="UP000287651">
    <property type="component" value="Unassembled WGS sequence"/>
</dbReference>
<sequence length="557" mass="59782">MAISSSLAAEKTRWWLSNRKLVRRYLRDARSLVAARELPKVSTAVGLLDVALALSPRHEAALELKARSLLFLRRFREVADMLQDYIPSCKMQAAAAGDNDSSTSLGSVPLNRKLLSPGSEGSGGGGGGGLFFRCFSVSDLMRKFLASLSQSSGDEGHWRYVYRRSPVSELTSPLRFVLGLRYLVLGHACCRLGLLEDAMVLLQAGRRLAAAASRRRSVCWPDDSFVSSTAASTGGGNGAAPMPTESESASQLLSHIKLLLRRTTAAVAALDAGVPAEASRLFSKVLDGRRGVPAAFAAGCFVGRACAHRAAGRLAEAIADCNRALAVEPFCVPALRARADLLEAVGALPDCLSDLDHLKLLYDSILRDGKLPGPPWRPHHGVRYRDIPVEHRALTARIQQVRCQVAAAGGCIDVDYHALIGVRHGCTRSELERAYLLLSLRHKPEKATAFVARLEFADDHRDPDGVRDQAKMSAMVLYRMLQKGYSRIMATVMNEEKVAVAVAAAAQVAASIPTVAGGGSEVPKKAAVAAAGVFQRRFCRDTAEVGSMHCPGAIPVK</sequence>
<evidence type="ECO:0000313" key="1">
    <source>
        <dbReference type="EMBL" id="RRT43908.1"/>
    </source>
</evidence>
<proteinExistence type="predicted"/>
<dbReference type="InterPro" id="IPR011990">
    <property type="entry name" value="TPR-like_helical_dom_sf"/>
</dbReference>
<dbReference type="Gene3D" id="1.25.40.10">
    <property type="entry name" value="Tetratricopeptide repeat domain"/>
    <property type="match status" value="1"/>
</dbReference>
<accession>A0A426XWH7</accession>
<protein>
    <recommendedName>
        <fullName evidence="3">J domain-containing protein</fullName>
    </recommendedName>
</protein>
<dbReference type="SUPFAM" id="SSF48452">
    <property type="entry name" value="TPR-like"/>
    <property type="match status" value="1"/>
</dbReference>
<dbReference type="InterPro" id="IPR019734">
    <property type="entry name" value="TPR_rpt"/>
</dbReference>